<dbReference type="STRING" id="2656787.A0A370TRI7"/>
<evidence type="ECO:0000259" key="3">
    <source>
        <dbReference type="Pfam" id="PF07859"/>
    </source>
</evidence>
<dbReference type="OrthoDB" id="408631at2759"/>
<dbReference type="InterPro" id="IPR050300">
    <property type="entry name" value="GDXG_lipolytic_enzyme"/>
</dbReference>
<dbReference type="SUPFAM" id="SSF53474">
    <property type="entry name" value="alpha/beta-Hydrolases"/>
    <property type="match status" value="1"/>
</dbReference>
<keyword evidence="2" id="KW-0732">Signal</keyword>
<gene>
    <name evidence="4" type="ORF">BP5553_05546</name>
</gene>
<feature type="chain" id="PRO_5016811039" description="Alpha/beta hydrolase fold-3 domain-containing protein" evidence="2">
    <location>
        <begin position="24"/>
        <end position="257"/>
    </location>
</feature>
<evidence type="ECO:0000256" key="2">
    <source>
        <dbReference type="SAM" id="SignalP"/>
    </source>
</evidence>
<name>A0A370TRI7_9HELO</name>
<dbReference type="Proteomes" id="UP000254866">
    <property type="component" value="Unassembled WGS sequence"/>
</dbReference>
<evidence type="ECO:0000313" key="5">
    <source>
        <dbReference type="Proteomes" id="UP000254866"/>
    </source>
</evidence>
<evidence type="ECO:0000313" key="4">
    <source>
        <dbReference type="EMBL" id="RDL38113.1"/>
    </source>
</evidence>
<feature type="signal peptide" evidence="2">
    <location>
        <begin position="1"/>
        <end position="23"/>
    </location>
</feature>
<feature type="domain" description="Alpha/beta hydrolase fold-3" evidence="3">
    <location>
        <begin position="29"/>
        <end position="227"/>
    </location>
</feature>
<keyword evidence="1" id="KW-0378">Hydrolase</keyword>
<proteinExistence type="predicted"/>
<dbReference type="AlphaFoldDB" id="A0A370TRI7"/>
<dbReference type="GeneID" id="43598395"/>
<keyword evidence="5" id="KW-1185">Reference proteome</keyword>
<sequence length="257" mass="28167">MGSSYFYLEFLLAWLSLLKTSGSFRNPAIFALEYTLVPDASYPIQLHEAIAGYKHVVSITQDPSRICVSGDSAGATLILSLLLHLAHLPEQGPVWSSEMPDLTRKGRLNPETDTSLTPGMAVLISPWVTLRSPLDKNTTSDYLDIASLHSYASQYAGSKISIGDPLISPGNCRSVSAWRRASPSKGFFVIYGAEEVFAPETSRLVHLWQEGQVGVRSVEVESGIHAWPIAAMFVSNTSEGRLKGLRGIIRELCERMI</sequence>
<dbReference type="Gene3D" id="3.40.50.1820">
    <property type="entry name" value="alpha/beta hydrolase"/>
    <property type="match status" value="1"/>
</dbReference>
<evidence type="ECO:0000256" key="1">
    <source>
        <dbReference type="ARBA" id="ARBA00022801"/>
    </source>
</evidence>
<dbReference type="GO" id="GO:0016787">
    <property type="term" value="F:hydrolase activity"/>
    <property type="evidence" value="ECO:0007669"/>
    <property type="project" value="UniProtKB-KW"/>
</dbReference>
<protein>
    <recommendedName>
        <fullName evidence="3">Alpha/beta hydrolase fold-3 domain-containing protein</fullName>
    </recommendedName>
</protein>
<dbReference type="InterPro" id="IPR013094">
    <property type="entry name" value="AB_hydrolase_3"/>
</dbReference>
<dbReference type="InterPro" id="IPR029058">
    <property type="entry name" value="AB_hydrolase_fold"/>
</dbReference>
<accession>A0A370TRI7</accession>
<dbReference type="EMBL" id="NPIC01000003">
    <property type="protein sequence ID" value="RDL38113.1"/>
    <property type="molecule type" value="Genomic_DNA"/>
</dbReference>
<dbReference type="PANTHER" id="PTHR48081:SF2">
    <property type="entry name" value="ALPHA_BETA-HYDROLASE"/>
    <property type="match status" value="1"/>
</dbReference>
<reference evidence="4 5" key="1">
    <citation type="journal article" date="2018" name="IMA Fungus">
        <title>IMA Genome-F 9: Draft genome sequence of Annulohypoxylon stygium, Aspergillus mulundensis, Berkeleyomyces basicola (syn. Thielaviopsis basicola), Ceratocystis smalleyi, two Cercospora beticola strains, Coleophoma cylindrospora, Fusarium fracticaudum, Phialophora cf. hyalina, and Morchella septimelata.</title>
        <authorList>
            <person name="Wingfield B.D."/>
            <person name="Bills G.F."/>
            <person name="Dong Y."/>
            <person name="Huang W."/>
            <person name="Nel W.J."/>
            <person name="Swalarsk-Parry B.S."/>
            <person name="Vaghefi N."/>
            <person name="Wilken P.M."/>
            <person name="An Z."/>
            <person name="de Beer Z.W."/>
            <person name="De Vos L."/>
            <person name="Chen L."/>
            <person name="Duong T.A."/>
            <person name="Gao Y."/>
            <person name="Hammerbacher A."/>
            <person name="Kikkert J.R."/>
            <person name="Li Y."/>
            <person name="Li H."/>
            <person name="Li K."/>
            <person name="Li Q."/>
            <person name="Liu X."/>
            <person name="Ma X."/>
            <person name="Naidoo K."/>
            <person name="Pethybridge S.J."/>
            <person name="Sun J."/>
            <person name="Steenkamp E.T."/>
            <person name="van der Nest M.A."/>
            <person name="van Wyk S."/>
            <person name="Wingfield M.J."/>
            <person name="Xiong C."/>
            <person name="Yue Q."/>
            <person name="Zhang X."/>
        </authorList>
    </citation>
    <scope>NUCLEOTIDE SEQUENCE [LARGE SCALE GENOMIC DNA]</scope>
    <source>
        <strain evidence="4 5">BP 5553</strain>
    </source>
</reference>
<dbReference type="PANTHER" id="PTHR48081">
    <property type="entry name" value="AB HYDROLASE SUPERFAMILY PROTEIN C4A8.06C"/>
    <property type="match status" value="1"/>
</dbReference>
<dbReference type="RefSeq" id="XP_031870769.1">
    <property type="nucleotide sequence ID" value="XM_032014169.1"/>
</dbReference>
<dbReference type="Pfam" id="PF07859">
    <property type="entry name" value="Abhydrolase_3"/>
    <property type="match status" value="1"/>
</dbReference>
<organism evidence="4 5">
    <name type="scientific">Venustampulla echinocandica</name>
    <dbReference type="NCBI Taxonomy" id="2656787"/>
    <lineage>
        <taxon>Eukaryota</taxon>
        <taxon>Fungi</taxon>
        <taxon>Dikarya</taxon>
        <taxon>Ascomycota</taxon>
        <taxon>Pezizomycotina</taxon>
        <taxon>Leotiomycetes</taxon>
        <taxon>Helotiales</taxon>
        <taxon>Pleuroascaceae</taxon>
        <taxon>Venustampulla</taxon>
    </lineage>
</organism>
<comment type="caution">
    <text evidence="4">The sequence shown here is derived from an EMBL/GenBank/DDBJ whole genome shotgun (WGS) entry which is preliminary data.</text>
</comment>